<dbReference type="Pfam" id="PF08245">
    <property type="entry name" value="Mur_ligase_M"/>
    <property type="match status" value="1"/>
</dbReference>
<dbReference type="InterPro" id="IPR013221">
    <property type="entry name" value="Mur_ligase_cen"/>
</dbReference>
<feature type="transmembrane region" description="Helical" evidence="4">
    <location>
        <begin position="6"/>
        <end position="25"/>
    </location>
</feature>
<dbReference type="InterPro" id="IPR036565">
    <property type="entry name" value="Mur-like_cat_sf"/>
</dbReference>
<dbReference type="Proteomes" id="UP000177528">
    <property type="component" value="Unassembled WGS sequence"/>
</dbReference>
<name>A0A1G1X2D2_9BACT</name>
<keyword evidence="2" id="KW-0547">Nucleotide-binding</keyword>
<organism evidence="6 7">
    <name type="scientific">Candidatus Andersenbacteria bacterium RIFCSPHIGHO2_12_FULL_45_11</name>
    <dbReference type="NCBI Taxonomy" id="1797281"/>
    <lineage>
        <taxon>Bacteria</taxon>
        <taxon>Candidatus Anderseniibacteriota</taxon>
    </lineage>
</organism>
<feature type="transmembrane region" description="Helical" evidence="4">
    <location>
        <begin position="139"/>
        <end position="160"/>
    </location>
</feature>
<dbReference type="Gene3D" id="3.40.1190.10">
    <property type="entry name" value="Mur-like, catalytic domain"/>
    <property type="match status" value="1"/>
</dbReference>
<protein>
    <recommendedName>
        <fullName evidence="5">Mur ligase central domain-containing protein</fullName>
    </recommendedName>
</protein>
<dbReference type="InterPro" id="IPR051046">
    <property type="entry name" value="MurCDEF_CellWall_CoF430Synth"/>
</dbReference>
<sequence length="526" mass="57019">MQNAAIIGLAIVDIILVALSQIALWQRKEYRADRMREYIDSPEGSLKQHPWPLIAGLLVGMGWMLVLRENEVAAEYAGLASLLLILVGHTVRIRIKGVMRPTLTFRAGIVSLVVCIACIAWGIYLVIPHILVALQMATLAFFLPVIIAGVVFLVTIPATLQKKWVISQAKKLRNSFDTLTVVGITGSVGKTSTKTYLLHILGGASKTVQATSEHRNSPYVVALDMLSKLTSKTSTYIAEMGAYKKGEIAELCQLAQPKIGVLTAITNQHAALFGSLENLATAKWELIDALPTDGIAVLNADDKNVVKKAKGLKKKVVWYSLKEKNPILTHASVIGNGQLSSVFAAVTVARTLGVSDDVIAKRLATLPVLSQTMELKKGKNSSTVIDDSYSASEASVMNAIEYLRELSVGDNRLVMVPIIELGSEGPAVHKRIGKALSPLPIQVYIYGDAYREDIQKGLGVSPAAIVVWMNDPKVTAQQIAKDMATETVVVLEGRLPNIIRQAVIPDLIGDPSKEVDSRLRGNDKRL</sequence>
<dbReference type="SUPFAM" id="SSF53623">
    <property type="entry name" value="MurD-like peptide ligases, catalytic domain"/>
    <property type="match status" value="1"/>
</dbReference>
<reference evidence="6 7" key="1">
    <citation type="journal article" date="2016" name="Nat. Commun.">
        <title>Thousands of microbial genomes shed light on interconnected biogeochemical processes in an aquifer system.</title>
        <authorList>
            <person name="Anantharaman K."/>
            <person name="Brown C.T."/>
            <person name="Hug L.A."/>
            <person name="Sharon I."/>
            <person name="Castelle C.J."/>
            <person name="Probst A.J."/>
            <person name="Thomas B.C."/>
            <person name="Singh A."/>
            <person name="Wilkins M.J."/>
            <person name="Karaoz U."/>
            <person name="Brodie E.L."/>
            <person name="Williams K.H."/>
            <person name="Hubbard S.S."/>
            <person name="Banfield J.F."/>
        </authorList>
    </citation>
    <scope>NUCLEOTIDE SEQUENCE [LARGE SCALE GENOMIC DNA]</scope>
</reference>
<dbReference type="PANTHER" id="PTHR43024">
    <property type="entry name" value="UDP-N-ACETYLMURAMOYL-TRIPEPTIDE--D-ALANYL-D-ALANINE LIGASE"/>
    <property type="match status" value="1"/>
</dbReference>
<evidence type="ECO:0000256" key="3">
    <source>
        <dbReference type="ARBA" id="ARBA00022840"/>
    </source>
</evidence>
<evidence type="ECO:0000313" key="7">
    <source>
        <dbReference type="Proteomes" id="UP000177528"/>
    </source>
</evidence>
<dbReference type="EMBL" id="MHHR01000020">
    <property type="protein sequence ID" value="OGY34172.1"/>
    <property type="molecule type" value="Genomic_DNA"/>
</dbReference>
<dbReference type="SUPFAM" id="SSF53244">
    <property type="entry name" value="MurD-like peptide ligases, peptide-binding domain"/>
    <property type="match status" value="1"/>
</dbReference>
<keyword evidence="3" id="KW-0067">ATP-binding</keyword>
<accession>A0A1G1X2D2</accession>
<dbReference type="PANTHER" id="PTHR43024:SF1">
    <property type="entry name" value="UDP-N-ACETYLMURAMOYL-TRIPEPTIDE--D-ALANYL-D-ALANINE LIGASE"/>
    <property type="match status" value="1"/>
</dbReference>
<proteinExistence type="predicted"/>
<keyword evidence="1" id="KW-0436">Ligase</keyword>
<evidence type="ECO:0000259" key="5">
    <source>
        <dbReference type="Pfam" id="PF08245"/>
    </source>
</evidence>
<evidence type="ECO:0000256" key="4">
    <source>
        <dbReference type="SAM" id="Phobius"/>
    </source>
</evidence>
<evidence type="ECO:0000256" key="2">
    <source>
        <dbReference type="ARBA" id="ARBA00022741"/>
    </source>
</evidence>
<evidence type="ECO:0000313" key="6">
    <source>
        <dbReference type="EMBL" id="OGY34172.1"/>
    </source>
</evidence>
<dbReference type="AlphaFoldDB" id="A0A1G1X2D2"/>
<keyword evidence="4" id="KW-1133">Transmembrane helix</keyword>
<keyword evidence="4" id="KW-0812">Transmembrane</keyword>
<feature type="transmembrane region" description="Helical" evidence="4">
    <location>
        <begin position="73"/>
        <end position="91"/>
    </location>
</feature>
<feature type="transmembrane region" description="Helical" evidence="4">
    <location>
        <begin position="103"/>
        <end position="127"/>
    </location>
</feature>
<evidence type="ECO:0000256" key="1">
    <source>
        <dbReference type="ARBA" id="ARBA00022598"/>
    </source>
</evidence>
<gene>
    <name evidence="6" type="ORF">A3D99_00440</name>
</gene>
<keyword evidence="4" id="KW-0472">Membrane</keyword>
<feature type="domain" description="Mur ligase central" evidence="5">
    <location>
        <begin position="184"/>
        <end position="332"/>
    </location>
</feature>
<dbReference type="InterPro" id="IPR036615">
    <property type="entry name" value="Mur_ligase_C_dom_sf"/>
</dbReference>
<dbReference type="Gene3D" id="3.90.190.20">
    <property type="entry name" value="Mur ligase, C-terminal domain"/>
    <property type="match status" value="1"/>
</dbReference>
<comment type="caution">
    <text evidence="6">The sequence shown here is derived from an EMBL/GenBank/DDBJ whole genome shotgun (WGS) entry which is preliminary data.</text>
</comment>
<dbReference type="GO" id="GO:0016881">
    <property type="term" value="F:acid-amino acid ligase activity"/>
    <property type="evidence" value="ECO:0007669"/>
    <property type="project" value="InterPro"/>
</dbReference>
<dbReference type="GO" id="GO:0005524">
    <property type="term" value="F:ATP binding"/>
    <property type="evidence" value="ECO:0007669"/>
    <property type="project" value="UniProtKB-KW"/>
</dbReference>